<accession>A0ABW0TWE9</accession>
<dbReference type="Proteomes" id="UP001596071">
    <property type="component" value="Unassembled WGS sequence"/>
</dbReference>
<dbReference type="EMBL" id="JBHSNP010000010">
    <property type="protein sequence ID" value="MFC5602733.1"/>
    <property type="molecule type" value="Genomic_DNA"/>
</dbReference>
<dbReference type="RefSeq" id="WP_381442916.1">
    <property type="nucleotide sequence ID" value="NZ_JBHSNP010000010.1"/>
</dbReference>
<sequence>MGFRFQKRIKIAPGVRLNISKGGLNVLPYLWCTRYYSKSY</sequence>
<organism evidence="2 3">
    <name type="scientific">Sporosarcina koreensis</name>
    <dbReference type="NCBI Taxonomy" id="334735"/>
    <lineage>
        <taxon>Bacteria</taxon>
        <taxon>Bacillati</taxon>
        <taxon>Bacillota</taxon>
        <taxon>Bacilli</taxon>
        <taxon>Bacillales</taxon>
        <taxon>Caryophanaceae</taxon>
        <taxon>Sporosarcina</taxon>
    </lineage>
</organism>
<comment type="caution">
    <text evidence="2">The sequence shown here is derived from an EMBL/GenBank/DDBJ whole genome shotgun (WGS) entry which is preliminary data.</text>
</comment>
<dbReference type="Pfam" id="PF14020">
    <property type="entry name" value="DUF4236"/>
    <property type="match status" value="1"/>
</dbReference>
<evidence type="ECO:0000313" key="2">
    <source>
        <dbReference type="EMBL" id="MFC5602733.1"/>
    </source>
</evidence>
<name>A0ABW0TWE9_9BACL</name>
<dbReference type="InterPro" id="IPR025330">
    <property type="entry name" value="DUF4236"/>
</dbReference>
<evidence type="ECO:0000259" key="1">
    <source>
        <dbReference type="Pfam" id="PF14020"/>
    </source>
</evidence>
<proteinExistence type="predicted"/>
<gene>
    <name evidence="2" type="ORF">ACFPTP_05835</name>
</gene>
<feature type="domain" description="DUF4236" evidence="1">
    <location>
        <begin position="3"/>
        <end position="24"/>
    </location>
</feature>
<evidence type="ECO:0000313" key="3">
    <source>
        <dbReference type="Proteomes" id="UP001596071"/>
    </source>
</evidence>
<protein>
    <submittedName>
        <fullName evidence="2">DUF4236 domain-containing protein</fullName>
    </submittedName>
</protein>
<reference evidence="3" key="1">
    <citation type="journal article" date="2019" name="Int. J. Syst. Evol. Microbiol.">
        <title>The Global Catalogue of Microorganisms (GCM) 10K type strain sequencing project: providing services to taxonomists for standard genome sequencing and annotation.</title>
        <authorList>
            <consortium name="The Broad Institute Genomics Platform"/>
            <consortium name="The Broad Institute Genome Sequencing Center for Infectious Disease"/>
            <person name="Wu L."/>
            <person name="Ma J."/>
        </authorList>
    </citation>
    <scope>NUCLEOTIDE SEQUENCE [LARGE SCALE GENOMIC DNA]</scope>
    <source>
        <strain evidence="3">KACC 11299</strain>
    </source>
</reference>
<keyword evidence="3" id="KW-1185">Reference proteome</keyword>